<accession>A0AA39HK91</accession>
<dbReference type="GO" id="GO:0004531">
    <property type="term" value="F:deoxyribonuclease II activity"/>
    <property type="evidence" value="ECO:0007669"/>
    <property type="project" value="InterPro"/>
</dbReference>
<keyword evidence="3" id="KW-0732">Signal</keyword>
<evidence type="ECO:0000313" key="4">
    <source>
        <dbReference type="EMBL" id="KAK0407440.1"/>
    </source>
</evidence>
<protein>
    <submittedName>
        <fullName evidence="4">Uncharacterized protein</fullName>
    </submittedName>
</protein>
<sequence>MGARVFGLFVYILAATCDGFSCKNDCGLDVDWFVGTKPPQIREKRSVVSTGGEFYFVDSKSDPDSACWTRSPFNISSQDGPIGATLKQIYANKGDPDVFYLVFNDQHPSGKTDSYRGHTKGVMLFNGRQGFFLSHSVPKFVDLTKSAYEYPETGVRNGQSFVCISFDSSALKDLGTYLLYTMPSIVDSQLPTAMGIKYLDLQRVIAKRSLDRDANTTAVFKMTSLGGQKFVLFAKHKKFDRDLYADWIAPNIKGSLYTETWLNGDGDLAPSCGKYKTYNVRSERLGSFNFTSSKDHSKWAVTDSTKLPVTCLGDINRQKSQFNRAGGAVCVRHTGLWRLYRGFVGDAEKC</sequence>
<evidence type="ECO:0000313" key="5">
    <source>
        <dbReference type="Proteomes" id="UP001175271"/>
    </source>
</evidence>
<dbReference type="AlphaFoldDB" id="A0AA39HK91"/>
<feature type="signal peptide" evidence="3">
    <location>
        <begin position="1"/>
        <end position="19"/>
    </location>
</feature>
<evidence type="ECO:0000256" key="3">
    <source>
        <dbReference type="SAM" id="SignalP"/>
    </source>
</evidence>
<proteinExistence type="inferred from homology"/>
<keyword evidence="5" id="KW-1185">Reference proteome</keyword>
<dbReference type="CDD" id="cd09121">
    <property type="entry name" value="PLDc_DNaseII_2"/>
    <property type="match status" value="1"/>
</dbReference>
<evidence type="ECO:0000256" key="2">
    <source>
        <dbReference type="ARBA" id="ARBA00022801"/>
    </source>
</evidence>
<dbReference type="Proteomes" id="UP001175271">
    <property type="component" value="Unassembled WGS sequence"/>
</dbReference>
<dbReference type="GO" id="GO:0006309">
    <property type="term" value="P:apoptotic DNA fragmentation"/>
    <property type="evidence" value="ECO:0007669"/>
    <property type="project" value="TreeGrafter"/>
</dbReference>
<dbReference type="PANTHER" id="PTHR10858">
    <property type="entry name" value="DEOXYRIBONUCLEASE II"/>
    <property type="match status" value="1"/>
</dbReference>
<reference evidence="4" key="1">
    <citation type="submission" date="2023-06" db="EMBL/GenBank/DDBJ databases">
        <title>Genomic analysis of the entomopathogenic nematode Steinernema hermaphroditum.</title>
        <authorList>
            <person name="Schwarz E.M."/>
            <person name="Heppert J.K."/>
            <person name="Baniya A."/>
            <person name="Schwartz H.T."/>
            <person name="Tan C.-H."/>
            <person name="Antoshechkin I."/>
            <person name="Sternberg P.W."/>
            <person name="Goodrich-Blair H."/>
            <person name="Dillman A.R."/>
        </authorList>
    </citation>
    <scope>NUCLEOTIDE SEQUENCE</scope>
    <source>
        <strain evidence="4">PS9179</strain>
        <tissue evidence="4">Whole animal</tissue>
    </source>
</reference>
<dbReference type="Pfam" id="PF03265">
    <property type="entry name" value="DNase_II"/>
    <property type="match status" value="1"/>
</dbReference>
<dbReference type="PANTHER" id="PTHR10858:SF30">
    <property type="entry name" value="CELL-DEATH-RELATED NUCLEASE 7"/>
    <property type="match status" value="1"/>
</dbReference>
<organism evidence="4 5">
    <name type="scientific">Steinernema hermaphroditum</name>
    <dbReference type="NCBI Taxonomy" id="289476"/>
    <lineage>
        <taxon>Eukaryota</taxon>
        <taxon>Metazoa</taxon>
        <taxon>Ecdysozoa</taxon>
        <taxon>Nematoda</taxon>
        <taxon>Chromadorea</taxon>
        <taxon>Rhabditida</taxon>
        <taxon>Tylenchina</taxon>
        <taxon>Panagrolaimomorpha</taxon>
        <taxon>Strongyloidoidea</taxon>
        <taxon>Steinernematidae</taxon>
        <taxon>Steinernema</taxon>
    </lineage>
</organism>
<feature type="chain" id="PRO_5041384285" evidence="3">
    <location>
        <begin position="20"/>
        <end position="350"/>
    </location>
</feature>
<keyword evidence="2" id="KW-0378">Hydrolase</keyword>
<dbReference type="InterPro" id="IPR004947">
    <property type="entry name" value="DNase_II"/>
</dbReference>
<comment type="caution">
    <text evidence="4">The sequence shown here is derived from an EMBL/GenBank/DDBJ whole genome shotgun (WGS) entry which is preliminary data.</text>
</comment>
<comment type="similarity">
    <text evidence="1">Belongs to the DNase II family.</text>
</comment>
<gene>
    <name evidence="4" type="ORF">QR680_019197</name>
</gene>
<dbReference type="EMBL" id="JAUCMV010000004">
    <property type="protein sequence ID" value="KAK0407440.1"/>
    <property type="molecule type" value="Genomic_DNA"/>
</dbReference>
<evidence type="ECO:0000256" key="1">
    <source>
        <dbReference type="ARBA" id="ARBA00007527"/>
    </source>
</evidence>
<name>A0AA39HK91_9BILA</name>
<dbReference type="CDD" id="cd09120">
    <property type="entry name" value="PLDc_DNaseII_1"/>
    <property type="match status" value="1"/>
</dbReference>